<protein>
    <recommendedName>
        <fullName evidence="4">BMP family ABC transporter substrate-binding protein</fullName>
    </recommendedName>
</protein>
<feature type="region of interest" description="Disordered" evidence="1">
    <location>
        <begin position="47"/>
        <end position="80"/>
    </location>
</feature>
<proteinExistence type="predicted"/>
<sequence length="236" mass="24957">MKDEHDRPDEGSPLRLRSRVAALAAPAIVCCLLAGCGTDHDAVATQPSPTAHATVGPQFYDTRNPPPPEGTITPAPGSWDGVHPPHGYRVVLVSMGTDKPTRTLRDAVEAWAASEQVELQHIVVDDHDQIVGKVTRAIELQPDLVISVGNDLIDPMAMITAAHLGQQFLVVGAELAEPTENVTAADWTGASFRGEGLGRAAGHDPTSFTPERTARAVRAGVAAVLSNHTGIVVWID</sequence>
<evidence type="ECO:0000313" key="2">
    <source>
        <dbReference type="EMBL" id="SDS74780.1"/>
    </source>
</evidence>
<reference evidence="2 3" key="1">
    <citation type="submission" date="2016-10" db="EMBL/GenBank/DDBJ databases">
        <authorList>
            <person name="de Groot N.N."/>
        </authorList>
    </citation>
    <scope>NUCLEOTIDE SEQUENCE [LARGE SCALE GENOMIC DNA]</scope>
    <source>
        <strain evidence="2 3">DSM 21800</strain>
    </source>
</reference>
<dbReference type="EMBL" id="LT629772">
    <property type="protein sequence ID" value="SDS74780.1"/>
    <property type="molecule type" value="Genomic_DNA"/>
</dbReference>
<name>A0A1H1UR89_9ACTN</name>
<evidence type="ECO:0000313" key="3">
    <source>
        <dbReference type="Proteomes" id="UP000199103"/>
    </source>
</evidence>
<dbReference type="Proteomes" id="UP000199103">
    <property type="component" value="Chromosome I"/>
</dbReference>
<keyword evidence="3" id="KW-1185">Reference proteome</keyword>
<dbReference type="STRING" id="630515.SAMN04489812_2892"/>
<evidence type="ECO:0000256" key="1">
    <source>
        <dbReference type="SAM" id="MobiDB-lite"/>
    </source>
</evidence>
<evidence type="ECO:0008006" key="4">
    <source>
        <dbReference type="Google" id="ProtNLM"/>
    </source>
</evidence>
<accession>A0A1H1UR89</accession>
<organism evidence="2 3">
    <name type="scientific">Microlunatus soli</name>
    <dbReference type="NCBI Taxonomy" id="630515"/>
    <lineage>
        <taxon>Bacteria</taxon>
        <taxon>Bacillati</taxon>
        <taxon>Actinomycetota</taxon>
        <taxon>Actinomycetes</taxon>
        <taxon>Propionibacteriales</taxon>
        <taxon>Propionibacteriaceae</taxon>
        <taxon>Microlunatus</taxon>
    </lineage>
</organism>
<dbReference type="AlphaFoldDB" id="A0A1H1UR89"/>
<gene>
    <name evidence="2" type="ORF">SAMN04489812_2892</name>
</gene>